<dbReference type="PANTHER" id="PTHR45749">
    <property type="match status" value="1"/>
</dbReference>
<evidence type="ECO:0000313" key="3">
    <source>
        <dbReference type="Proteomes" id="UP001160148"/>
    </source>
</evidence>
<proteinExistence type="predicted"/>
<dbReference type="InterPro" id="IPR008906">
    <property type="entry name" value="HATC_C_dom"/>
</dbReference>
<dbReference type="GO" id="GO:0046983">
    <property type="term" value="F:protein dimerization activity"/>
    <property type="evidence" value="ECO:0007669"/>
    <property type="project" value="InterPro"/>
</dbReference>
<evidence type="ECO:0000313" key="2">
    <source>
        <dbReference type="EMBL" id="CAI6349703.1"/>
    </source>
</evidence>
<reference evidence="2 3" key="1">
    <citation type="submission" date="2023-01" db="EMBL/GenBank/DDBJ databases">
        <authorList>
            <person name="Whitehead M."/>
        </authorList>
    </citation>
    <scope>NUCLEOTIDE SEQUENCE [LARGE SCALE GENOMIC DNA]</scope>
</reference>
<dbReference type="Pfam" id="PF05699">
    <property type="entry name" value="Dimer_Tnp_hAT"/>
    <property type="match status" value="1"/>
</dbReference>
<protein>
    <recommendedName>
        <fullName evidence="1">HAT C-terminal dimerisation domain-containing protein</fullName>
    </recommendedName>
</protein>
<dbReference type="EMBL" id="CARXXK010000001">
    <property type="protein sequence ID" value="CAI6349703.1"/>
    <property type="molecule type" value="Genomic_DNA"/>
</dbReference>
<dbReference type="AlphaFoldDB" id="A0AAV0VZD3"/>
<dbReference type="Proteomes" id="UP001160148">
    <property type="component" value="Unassembled WGS sequence"/>
</dbReference>
<name>A0AAV0VZD3_9HEMI</name>
<gene>
    <name evidence="2" type="ORF">MEUPH1_LOCUS6234</name>
</gene>
<evidence type="ECO:0000259" key="1">
    <source>
        <dbReference type="Pfam" id="PF05699"/>
    </source>
</evidence>
<feature type="domain" description="HAT C-terminal dimerisation" evidence="1">
    <location>
        <begin position="1"/>
        <end position="46"/>
    </location>
</feature>
<dbReference type="PANTHER" id="PTHR45749:SF21">
    <property type="entry name" value="DUF4371 DOMAIN-CONTAINING PROTEIN"/>
    <property type="match status" value="1"/>
</dbReference>
<keyword evidence="3" id="KW-1185">Reference proteome</keyword>
<sequence length="70" mass="8031">MLTIPLTSAGAERTFSKLKLIKTYLRSTMSQQRLSGLATIRIEKELSEQLNYEDIINDFASKKARKIKEL</sequence>
<accession>A0AAV0VZD3</accession>
<comment type="caution">
    <text evidence="2">The sequence shown here is derived from an EMBL/GenBank/DDBJ whole genome shotgun (WGS) entry which is preliminary data.</text>
</comment>
<organism evidence="2 3">
    <name type="scientific">Macrosiphum euphorbiae</name>
    <name type="common">potato aphid</name>
    <dbReference type="NCBI Taxonomy" id="13131"/>
    <lineage>
        <taxon>Eukaryota</taxon>
        <taxon>Metazoa</taxon>
        <taxon>Ecdysozoa</taxon>
        <taxon>Arthropoda</taxon>
        <taxon>Hexapoda</taxon>
        <taxon>Insecta</taxon>
        <taxon>Pterygota</taxon>
        <taxon>Neoptera</taxon>
        <taxon>Paraneoptera</taxon>
        <taxon>Hemiptera</taxon>
        <taxon>Sternorrhyncha</taxon>
        <taxon>Aphidomorpha</taxon>
        <taxon>Aphidoidea</taxon>
        <taxon>Aphididae</taxon>
        <taxon>Macrosiphini</taxon>
        <taxon>Macrosiphum</taxon>
    </lineage>
</organism>